<name>A0A6B0UHH5_IXORI</name>
<feature type="compositionally biased region" description="Low complexity" evidence="1">
    <location>
        <begin position="16"/>
        <end position="35"/>
    </location>
</feature>
<protein>
    <submittedName>
        <fullName evidence="2">Uncharacterized protein</fullName>
    </submittedName>
</protein>
<feature type="region of interest" description="Disordered" evidence="1">
    <location>
        <begin position="16"/>
        <end position="37"/>
    </location>
</feature>
<proteinExistence type="predicted"/>
<dbReference type="AlphaFoldDB" id="A0A6B0UHH5"/>
<reference evidence="2" key="1">
    <citation type="submission" date="2019-12" db="EMBL/GenBank/DDBJ databases">
        <title>An insight into the sialome of adult female Ixodes ricinus ticks feeding for 6 days.</title>
        <authorList>
            <person name="Perner J."/>
            <person name="Ribeiro J.M.C."/>
        </authorList>
    </citation>
    <scope>NUCLEOTIDE SEQUENCE</scope>
    <source>
        <strain evidence="2">Semi-engorged</strain>
        <tissue evidence="2">Salivary glands</tissue>
    </source>
</reference>
<accession>A0A6B0UHH5</accession>
<evidence type="ECO:0000313" key="2">
    <source>
        <dbReference type="EMBL" id="MXU86833.1"/>
    </source>
</evidence>
<evidence type="ECO:0000256" key="1">
    <source>
        <dbReference type="SAM" id="MobiDB-lite"/>
    </source>
</evidence>
<dbReference type="EMBL" id="GIFC01004750">
    <property type="protein sequence ID" value="MXU86833.1"/>
    <property type="molecule type" value="Transcribed_RNA"/>
</dbReference>
<organism evidence="2">
    <name type="scientific">Ixodes ricinus</name>
    <name type="common">Common tick</name>
    <name type="synonym">Acarus ricinus</name>
    <dbReference type="NCBI Taxonomy" id="34613"/>
    <lineage>
        <taxon>Eukaryota</taxon>
        <taxon>Metazoa</taxon>
        <taxon>Ecdysozoa</taxon>
        <taxon>Arthropoda</taxon>
        <taxon>Chelicerata</taxon>
        <taxon>Arachnida</taxon>
        <taxon>Acari</taxon>
        <taxon>Parasitiformes</taxon>
        <taxon>Ixodida</taxon>
        <taxon>Ixodoidea</taxon>
        <taxon>Ixodidae</taxon>
        <taxon>Ixodinae</taxon>
        <taxon>Ixodes</taxon>
    </lineage>
</organism>
<sequence>MSRNMPAPLRAAVLVARGSSASSSRNSRKSGSTRSDGCWAVRCRKRSRAARLRSTKSSEATPSSLDILILVMPGMRYVSATPTPKQGPKRAPP</sequence>